<dbReference type="GO" id="GO:0070740">
    <property type="term" value="F:tubulin-glutamic acid ligase activity"/>
    <property type="evidence" value="ECO:0007669"/>
    <property type="project" value="TreeGrafter"/>
</dbReference>
<comment type="catalytic activity">
    <reaction evidence="6">
        <text>L-glutamyl-[protein] + L-glutamate + ATP = gamma-L-glutamyl-L-glutamyl-[protein] + ADP + phosphate + H(+)</text>
        <dbReference type="Rhea" id="RHEA:60144"/>
        <dbReference type="Rhea" id="RHEA-COMP:10208"/>
        <dbReference type="Rhea" id="RHEA-COMP:15517"/>
        <dbReference type="ChEBI" id="CHEBI:15378"/>
        <dbReference type="ChEBI" id="CHEBI:29973"/>
        <dbReference type="ChEBI" id="CHEBI:29985"/>
        <dbReference type="ChEBI" id="CHEBI:30616"/>
        <dbReference type="ChEBI" id="CHEBI:43474"/>
        <dbReference type="ChEBI" id="CHEBI:143622"/>
        <dbReference type="ChEBI" id="CHEBI:456216"/>
    </reaction>
    <physiologicalReaction direction="left-to-right" evidence="6">
        <dbReference type="Rhea" id="RHEA:60145"/>
    </physiologicalReaction>
</comment>
<comment type="caution">
    <text evidence="7">The sequence shown here is derived from an EMBL/GenBank/DDBJ whole genome shotgun (WGS) entry which is preliminary data.</text>
</comment>
<proteinExistence type="inferred from homology"/>
<dbReference type="GO" id="GO:0005524">
    <property type="term" value="F:ATP binding"/>
    <property type="evidence" value="ECO:0007669"/>
    <property type="project" value="UniProtKB-KW"/>
</dbReference>
<gene>
    <name evidence="7" type="ORF">RUM43_007095</name>
</gene>
<evidence type="ECO:0000313" key="8">
    <source>
        <dbReference type="Proteomes" id="UP001372834"/>
    </source>
</evidence>
<accession>A0AAN8PM69</accession>
<evidence type="ECO:0000256" key="1">
    <source>
        <dbReference type="ARBA" id="ARBA00006820"/>
    </source>
</evidence>
<sequence length="778" mass="88489">MLPKAQKYHTQIRICQDSKAHLESDKKPELELPLVHKTNKSDGSSKELSWTVGNGKTTFLWFHCAALANPPSEPPAAAVHMTYKFLQAETKLVSALLHSHGLREVDHSATNFNILWTGVHMKAHQLQTLRPHQRVNHFPRSYELTRKDRLYKNIERVQRLQGLKHFDFIPQTFVLPGDYKDLCLVHHRIRGPWIVKPVASSRGRGIYIVNSPDQIPADETLVVAKYIDDPLLVDGFKCDLRLYVAVTSYNPLVIYLYEEGLVRLATVKYESKGQHLWNPCMHLCNYSINKYHEDYVKSEDPEAEDVGHKWTLSALLRHLKSEGKDTSLLMQRIEDVIVKAILAAAPTIVAAARFVPHPRNCFELYGFDILIDSNLKPWLLEVNLSPSLGCDSPLDVRIKSAMLADLLTLVGIPVVDPIVQHPLQIVADTNTKVMRKTEATNTPQKSGRVPLNLTVEEARLIYSIHSEYNRRGGFLRIFPSAESWKLYSGFLDSATGLLNIGNNMTQKQINPQNYNLILHRRLFPDLNKSPVDRLPKYERALLQGHNRPLTAVSVFTSADKENIIDHKIAKECKLELRKYLEKGCKLSTNQARRGFSQYLQQVLSKLGPPSEGANAPSELCLKFLQRAAGNLRSPFFVKVPSSKLVGKDRVAVIAKQLNDYLQTYMRETETYFSDSSYSPQIPESRFRYFLRSASETDLEEILLLHMKQSKCAHTFLGRCSPSISTLKYNTLLQVLPQLCSYSIGKPNECCYREALPKTLPKASRRRTSRSLQRSDTET</sequence>
<dbReference type="AlphaFoldDB" id="A0AAN8PM69"/>
<keyword evidence="3" id="KW-0547">Nucleotide-binding</keyword>
<organism evidence="7 8">
    <name type="scientific">Polyplax serrata</name>
    <name type="common">Common mouse louse</name>
    <dbReference type="NCBI Taxonomy" id="468196"/>
    <lineage>
        <taxon>Eukaryota</taxon>
        <taxon>Metazoa</taxon>
        <taxon>Ecdysozoa</taxon>
        <taxon>Arthropoda</taxon>
        <taxon>Hexapoda</taxon>
        <taxon>Insecta</taxon>
        <taxon>Pterygota</taxon>
        <taxon>Neoptera</taxon>
        <taxon>Paraneoptera</taxon>
        <taxon>Psocodea</taxon>
        <taxon>Troctomorpha</taxon>
        <taxon>Phthiraptera</taxon>
        <taxon>Anoplura</taxon>
        <taxon>Polyplacidae</taxon>
        <taxon>Polyplax</taxon>
    </lineage>
</organism>
<dbReference type="GO" id="GO:0015631">
    <property type="term" value="F:tubulin binding"/>
    <property type="evidence" value="ECO:0007669"/>
    <property type="project" value="TreeGrafter"/>
</dbReference>
<evidence type="ECO:0000256" key="3">
    <source>
        <dbReference type="ARBA" id="ARBA00022741"/>
    </source>
</evidence>
<dbReference type="PANTHER" id="PTHR12241">
    <property type="entry name" value="TUBULIN POLYGLUTAMYLASE"/>
    <property type="match status" value="1"/>
</dbReference>
<dbReference type="Pfam" id="PF03133">
    <property type="entry name" value="TTL"/>
    <property type="match status" value="1"/>
</dbReference>
<evidence type="ECO:0000313" key="7">
    <source>
        <dbReference type="EMBL" id="KAK6638826.1"/>
    </source>
</evidence>
<dbReference type="SUPFAM" id="SSF56059">
    <property type="entry name" value="Glutathione synthetase ATP-binding domain-like"/>
    <property type="match status" value="1"/>
</dbReference>
<dbReference type="GO" id="GO:0036064">
    <property type="term" value="C:ciliary basal body"/>
    <property type="evidence" value="ECO:0007669"/>
    <property type="project" value="TreeGrafter"/>
</dbReference>
<evidence type="ECO:0000256" key="6">
    <source>
        <dbReference type="ARBA" id="ARBA00049274"/>
    </source>
</evidence>
<evidence type="ECO:0000256" key="2">
    <source>
        <dbReference type="ARBA" id="ARBA00022598"/>
    </source>
</evidence>
<dbReference type="PROSITE" id="PS51221">
    <property type="entry name" value="TTL"/>
    <property type="match status" value="1"/>
</dbReference>
<keyword evidence="4" id="KW-0067">ATP-binding</keyword>
<comment type="similarity">
    <text evidence="1">Belongs to the tubulin--tyrosine ligase family.</text>
</comment>
<dbReference type="InterPro" id="IPR004344">
    <property type="entry name" value="TTL/TTLL_fam"/>
</dbReference>
<dbReference type="PANTHER" id="PTHR12241:SF145">
    <property type="entry name" value="TUBULIN POLYGLUTAMYLASE TTLL5"/>
    <property type="match status" value="1"/>
</dbReference>
<keyword evidence="2" id="KW-0436">Ligase</keyword>
<evidence type="ECO:0000256" key="4">
    <source>
        <dbReference type="ARBA" id="ARBA00022840"/>
    </source>
</evidence>
<evidence type="ECO:0000256" key="5">
    <source>
        <dbReference type="ARBA" id="ARBA00041448"/>
    </source>
</evidence>
<dbReference type="Proteomes" id="UP001372834">
    <property type="component" value="Unassembled WGS sequence"/>
</dbReference>
<dbReference type="GO" id="GO:0000226">
    <property type="term" value="P:microtubule cytoskeleton organization"/>
    <property type="evidence" value="ECO:0007669"/>
    <property type="project" value="TreeGrafter"/>
</dbReference>
<reference evidence="7 8" key="1">
    <citation type="submission" date="2023-10" db="EMBL/GenBank/DDBJ databases">
        <title>Genomes of two closely related lineages of the louse Polyplax serrata with different host specificities.</title>
        <authorList>
            <person name="Martinu J."/>
            <person name="Tarabai H."/>
            <person name="Stefka J."/>
            <person name="Hypsa V."/>
        </authorList>
    </citation>
    <scope>NUCLEOTIDE SEQUENCE [LARGE SCALE GENOMIC DNA]</scope>
    <source>
        <strain evidence="7">HR10_N</strain>
    </source>
</reference>
<name>A0AAN8PM69_POLSC</name>
<protein>
    <recommendedName>
        <fullName evidence="5">Tubulin--tyrosine ligase-like protein 5</fullName>
    </recommendedName>
</protein>
<dbReference type="Gene3D" id="3.30.470.20">
    <property type="entry name" value="ATP-grasp fold, B domain"/>
    <property type="match status" value="1"/>
</dbReference>
<dbReference type="EMBL" id="JAWJWE010000003">
    <property type="protein sequence ID" value="KAK6638826.1"/>
    <property type="molecule type" value="Genomic_DNA"/>
</dbReference>